<protein>
    <submittedName>
        <fullName evidence="2">GNAT family N-acetyltransferase</fullName>
    </submittedName>
</protein>
<evidence type="ECO:0000313" key="2">
    <source>
        <dbReference type="EMBL" id="MDN3204652.1"/>
    </source>
</evidence>
<dbReference type="PROSITE" id="PS51186">
    <property type="entry name" value="GNAT"/>
    <property type="match status" value="1"/>
</dbReference>
<reference evidence="2" key="1">
    <citation type="submission" date="2023-06" db="EMBL/GenBank/DDBJ databases">
        <title>Robiginitalea aurantiacus sp. nov. and Algoriphagus sediminis sp. nov., isolated from coastal sediment.</title>
        <authorList>
            <person name="Zhou Z.Y."/>
            <person name="An J."/>
            <person name="Jia Y.W."/>
            <person name="Du Z.J."/>
        </authorList>
    </citation>
    <scope>NUCLEOTIDE SEQUENCE</scope>
    <source>
        <strain evidence="2">C2-7</strain>
    </source>
</reference>
<evidence type="ECO:0000313" key="3">
    <source>
        <dbReference type="Proteomes" id="UP001171916"/>
    </source>
</evidence>
<dbReference type="Proteomes" id="UP001171916">
    <property type="component" value="Unassembled WGS sequence"/>
</dbReference>
<gene>
    <name evidence="2" type="ORF">QVH07_10860</name>
</gene>
<evidence type="ECO:0000259" key="1">
    <source>
        <dbReference type="PROSITE" id="PS51186"/>
    </source>
</evidence>
<dbReference type="PANTHER" id="PTHR43610">
    <property type="entry name" value="BLL6696 PROTEIN"/>
    <property type="match status" value="1"/>
</dbReference>
<accession>A0ABT7YDP6</accession>
<name>A0ABT7YDP6_9BACT</name>
<proteinExistence type="predicted"/>
<dbReference type="PANTHER" id="PTHR43610:SF1">
    <property type="entry name" value="N-ACETYLTRANSFERASE DOMAIN-CONTAINING PROTEIN"/>
    <property type="match status" value="1"/>
</dbReference>
<comment type="caution">
    <text evidence="2">The sequence shown here is derived from an EMBL/GenBank/DDBJ whole genome shotgun (WGS) entry which is preliminary data.</text>
</comment>
<dbReference type="InterPro" id="IPR000182">
    <property type="entry name" value="GNAT_dom"/>
</dbReference>
<keyword evidence="3" id="KW-1185">Reference proteome</keyword>
<dbReference type="Gene3D" id="3.40.630.30">
    <property type="match status" value="1"/>
</dbReference>
<sequence>MMDFPLDLTLEDGGLFLRPLQKEDFPKLHKLCSDSDLWDYFTHDLSKIESFKPWAEDHFLGKRLQLIVTDKNTGEFFGSSGFGNYSKRDERVEIGWTWFGKQFHGKGINPRVKKLMLRYAFETLALKRVEFKTDVLNIPARKALRKLGAVEDGVLRSHTLLHHGRRRDTIFYSFLPQDWSKIN</sequence>
<dbReference type="SUPFAM" id="SSF55729">
    <property type="entry name" value="Acyl-CoA N-acyltransferases (Nat)"/>
    <property type="match status" value="1"/>
</dbReference>
<feature type="domain" description="N-acetyltransferase" evidence="1">
    <location>
        <begin position="15"/>
        <end position="168"/>
    </location>
</feature>
<dbReference type="Pfam" id="PF13302">
    <property type="entry name" value="Acetyltransf_3"/>
    <property type="match status" value="1"/>
</dbReference>
<dbReference type="EMBL" id="JAUEPH010000004">
    <property type="protein sequence ID" value="MDN3204652.1"/>
    <property type="molecule type" value="Genomic_DNA"/>
</dbReference>
<organism evidence="2 3">
    <name type="scientific">Algoriphagus sediminis</name>
    <dbReference type="NCBI Taxonomy" id="3057113"/>
    <lineage>
        <taxon>Bacteria</taxon>
        <taxon>Pseudomonadati</taxon>
        <taxon>Bacteroidota</taxon>
        <taxon>Cytophagia</taxon>
        <taxon>Cytophagales</taxon>
        <taxon>Cyclobacteriaceae</taxon>
        <taxon>Algoriphagus</taxon>
    </lineage>
</organism>
<dbReference type="InterPro" id="IPR016181">
    <property type="entry name" value="Acyl_CoA_acyltransferase"/>
</dbReference>
<dbReference type="RefSeq" id="WP_290000320.1">
    <property type="nucleotide sequence ID" value="NZ_JAUEPH010000004.1"/>
</dbReference>